<sequence length="613" mass="69552">MLKMLNNVERISQLIPKLKQQLIFLEEREKLFRRVDDGSISYDGSLFNISTIPKTPIFTLPNAQTSPVVSLNSKSPSSIYLSNTNLSSTMAMDNSTTDEFLTAAGVPSSFPDVYEVPVLPKALLKDIEDGNLKSFGPHCQGRQILIDAVVHDLIENYNLLEVISLLEYIYYLSKAQYNIVGSALVRCLRLPSTTENLTIWKDALQTKLKRTCADHRNNSLVQEFRLKYSKLGSGRPVKQKSGTIATRDRHKQMVIMPHNNELSDEIQSKVIQLQSFSQLEISTQLCLWKETFIFRRQLVRDRSTSDVMKNFPAYSDAVLVFEEVKMLMNIDLSKEVRRQLPVLLDNLVETPAFISDSPPIRLIKILCRKFGETIQHIFSENEPPTAYPTMVSIDDINHIYVDFVPILTTNSPDDALGLLIAMYSIFELSFDKKSRTTRFLYCILHGEKQFLSNSIRVLIKEKNIDIHRERLQLPAISSYSVSNNTTTLTGDHQRQSQIVTNLLNQSTGEHNSSVTNETTEPTASIDSSNSSTDIAYDPNDCNNNNENVSLSDCSPQAQKKNKRKQSSNEEEQDDTLMNNAPQENVESSKSRRALANRTNSTVVPRKTKRQRRT</sequence>
<feature type="compositionally biased region" description="Polar residues" evidence="1">
    <location>
        <begin position="548"/>
        <end position="558"/>
    </location>
</feature>
<proteinExistence type="predicted"/>
<evidence type="ECO:0000313" key="2">
    <source>
        <dbReference type="EMBL" id="CAF1395138.1"/>
    </source>
</evidence>
<accession>A0A815KLQ0</accession>
<gene>
    <name evidence="2" type="ORF">BJG266_LOCUS37337</name>
    <name evidence="3" type="ORF">QVE165_LOCUS54248</name>
</gene>
<feature type="compositionally biased region" description="Polar residues" evidence="1">
    <location>
        <begin position="504"/>
        <end position="533"/>
    </location>
</feature>
<reference evidence="2" key="1">
    <citation type="submission" date="2021-02" db="EMBL/GenBank/DDBJ databases">
        <authorList>
            <person name="Nowell W R."/>
        </authorList>
    </citation>
    <scope>NUCLEOTIDE SEQUENCE</scope>
</reference>
<evidence type="ECO:0000313" key="5">
    <source>
        <dbReference type="Proteomes" id="UP000663877"/>
    </source>
</evidence>
<protein>
    <submittedName>
        <fullName evidence="2">Uncharacterized protein</fullName>
    </submittedName>
</protein>
<evidence type="ECO:0000256" key="1">
    <source>
        <dbReference type="SAM" id="MobiDB-lite"/>
    </source>
</evidence>
<keyword evidence="4" id="KW-1185">Reference proteome</keyword>
<dbReference type="AlphaFoldDB" id="A0A815KLQ0"/>
<organism evidence="2 5">
    <name type="scientific">Adineta steineri</name>
    <dbReference type="NCBI Taxonomy" id="433720"/>
    <lineage>
        <taxon>Eukaryota</taxon>
        <taxon>Metazoa</taxon>
        <taxon>Spiralia</taxon>
        <taxon>Gnathifera</taxon>
        <taxon>Rotifera</taxon>
        <taxon>Eurotatoria</taxon>
        <taxon>Bdelloidea</taxon>
        <taxon>Adinetida</taxon>
        <taxon>Adinetidae</taxon>
        <taxon>Adineta</taxon>
    </lineage>
</organism>
<dbReference type="Proteomes" id="UP000663877">
    <property type="component" value="Unassembled WGS sequence"/>
</dbReference>
<evidence type="ECO:0000313" key="4">
    <source>
        <dbReference type="Proteomes" id="UP000663832"/>
    </source>
</evidence>
<name>A0A815KLQ0_9BILA</name>
<dbReference type="OrthoDB" id="10013805at2759"/>
<dbReference type="EMBL" id="CAJNOM010001550">
    <property type="protein sequence ID" value="CAF1612324.1"/>
    <property type="molecule type" value="Genomic_DNA"/>
</dbReference>
<comment type="caution">
    <text evidence="2">The sequence shown here is derived from an EMBL/GenBank/DDBJ whole genome shotgun (WGS) entry which is preliminary data.</text>
</comment>
<evidence type="ECO:0000313" key="3">
    <source>
        <dbReference type="EMBL" id="CAF1612324.1"/>
    </source>
</evidence>
<dbReference type="Proteomes" id="UP000663832">
    <property type="component" value="Unassembled WGS sequence"/>
</dbReference>
<feature type="compositionally biased region" description="Polar residues" evidence="1">
    <location>
        <begin position="575"/>
        <end position="587"/>
    </location>
</feature>
<feature type="region of interest" description="Disordered" evidence="1">
    <location>
        <begin position="504"/>
        <end position="613"/>
    </location>
</feature>
<dbReference type="EMBL" id="CAJNOI010001221">
    <property type="protein sequence ID" value="CAF1395138.1"/>
    <property type="molecule type" value="Genomic_DNA"/>
</dbReference>